<organism evidence="4">
    <name type="scientific">Schistosoma curassoni</name>
    <dbReference type="NCBI Taxonomy" id="6186"/>
    <lineage>
        <taxon>Eukaryota</taxon>
        <taxon>Metazoa</taxon>
        <taxon>Spiralia</taxon>
        <taxon>Lophotrochozoa</taxon>
        <taxon>Platyhelminthes</taxon>
        <taxon>Trematoda</taxon>
        <taxon>Digenea</taxon>
        <taxon>Strigeidida</taxon>
        <taxon>Schistosomatoidea</taxon>
        <taxon>Schistosomatidae</taxon>
        <taxon>Schistosoma</taxon>
    </lineage>
</organism>
<gene>
    <name evidence="2" type="ORF">SCUD_LOCUS16108</name>
</gene>
<dbReference type="EMBL" id="UZAK01038335">
    <property type="protein sequence ID" value="VDP60871.1"/>
    <property type="molecule type" value="Genomic_DNA"/>
</dbReference>
<protein>
    <submittedName>
        <fullName evidence="2 4">Uncharacterized protein</fullName>
    </submittedName>
</protein>
<reference evidence="4" key="1">
    <citation type="submission" date="2016-06" db="UniProtKB">
        <authorList>
            <consortium name="WormBaseParasite"/>
        </authorList>
    </citation>
    <scope>IDENTIFICATION</scope>
</reference>
<reference evidence="2 3" key="2">
    <citation type="submission" date="2018-11" db="EMBL/GenBank/DDBJ databases">
        <authorList>
            <consortium name="Pathogen Informatics"/>
        </authorList>
    </citation>
    <scope>NUCLEOTIDE SEQUENCE [LARGE SCALE GENOMIC DNA]</scope>
    <source>
        <strain evidence="2">Dakar</strain>
        <strain evidence="3">Dakar, Senegal</strain>
    </source>
</reference>
<feature type="region of interest" description="Disordered" evidence="1">
    <location>
        <begin position="175"/>
        <end position="207"/>
    </location>
</feature>
<keyword evidence="3" id="KW-1185">Reference proteome</keyword>
<evidence type="ECO:0000313" key="3">
    <source>
        <dbReference type="Proteomes" id="UP000279833"/>
    </source>
</evidence>
<accession>A0A183KM37</accession>
<dbReference type="Proteomes" id="UP000279833">
    <property type="component" value="Unassembled WGS sequence"/>
</dbReference>
<name>A0A183KM37_9TREM</name>
<evidence type="ECO:0000256" key="1">
    <source>
        <dbReference type="SAM" id="MobiDB-lite"/>
    </source>
</evidence>
<dbReference type="WBParaSite" id="SCUD_0001610901-mRNA-1">
    <property type="protein sequence ID" value="SCUD_0001610901-mRNA-1"/>
    <property type="gene ID" value="SCUD_0001610901"/>
</dbReference>
<evidence type="ECO:0000313" key="2">
    <source>
        <dbReference type="EMBL" id="VDP60871.1"/>
    </source>
</evidence>
<proteinExistence type="predicted"/>
<dbReference type="AlphaFoldDB" id="A0A183KM37"/>
<evidence type="ECO:0000313" key="4">
    <source>
        <dbReference type="WBParaSite" id="SCUD_0001610901-mRNA-1"/>
    </source>
</evidence>
<sequence length="207" mass="22683">MVVVDQHAISLLLSGYNVITAISGITVCAPDSHRYSMPLSLWLCKACCSANSLLILEAIELLNLATKSPSDKQAAVDDQSSAFHEIERVITSAALDLNETMKVDLNKETDKHMDVGIVARRKKKRAEKEKLLVDCTEACESASPGQTIGEPGLYNVEEVIKRQNKVNEWFTVTPSKRKPRKQNVTSALGAELKSDGKEEMVSGTKIP</sequence>